<organism evidence="7 8">
    <name type="scientific">Bacillus tequilensis</name>
    <dbReference type="NCBI Taxonomy" id="227866"/>
    <lineage>
        <taxon>Bacteria</taxon>
        <taxon>Bacillati</taxon>
        <taxon>Bacillota</taxon>
        <taxon>Bacilli</taxon>
        <taxon>Bacillales</taxon>
        <taxon>Bacillaceae</taxon>
        <taxon>Bacillus</taxon>
    </lineage>
</organism>
<evidence type="ECO:0000256" key="1">
    <source>
        <dbReference type="ARBA" id="ARBA00004651"/>
    </source>
</evidence>
<dbReference type="GO" id="GO:0005886">
    <property type="term" value="C:plasma membrane"/>
    <property type="evidence" value="ECO:0007669"/>
    <property type="project" value="UniProtKB-SubCell"/>
</dbReference>
<dbReference type="Pfam" id="PF07690">
    <property type="entry name" value="MFS_1"/>
    <property type="match status" value="1"/>
</dbReference>
<dbReference type="InterPro" id="IPR036259">
    <property type="entry name" value="MFS_trans_sf"/>
</dbReference>
<reference evidence="7 8" key="1">
    <citation type="submission" date="2020-02" db="EMBL/GenBank/DDBJ databases">
        <title>Genome sequencing, annotation and comparative genomic analysis of Bacillus tequilensis EA-CB0015, an effective biological control agent against Pseudocercospora fijiensis in banana plants.</title>
        <authorList>
            <person name="Cuellar-Gaviria T.Z."/>
            <person name="Ju K.-S."/>
            <person name="Villegas-Escobar V."/>
        </authorList>
    </citation>
    <scope>NUCLEOTIDE SEQUENCE [LARGE SCALE GENOMIC DNA]</scope>
    <source>
        <strain evidence="7 8">EA-CB0015</strain>
    </source>
</reference>
<dbReference type="AlphaFoldDB" id="A0A6H0WRN6"/>
<dbReference type="InterPro" id="IPR011701">
    <property type="entry name" value="MFS"/>
</dbReference>
<feature type="transmembrane region" description="Helical" evidence="6">
    <location>
        <begin position="74"/>
        <end position="93"/>
    </location>
</feature>
<keyword evidence="8" id="KW-1185">Reference proteome</keyword>
<evidence type="ECO:0000313" key="8">
    <source>
        <dbReference type="Proteomes" id="UP000501914"/>
    </source>
</evidence>
<keyword evidence="2" id="KW-1003">Cell membrane</keyword>
<evidence type="ECO:0000256" key="6">
    <source>
        <dbReference type="SAM" id="Phobius"/>
    </source>
</evidence>
<proteinExistence type="predicted"/>
<gene>
    <name evidence="7" type="ORF">G4P54_06035</name>
</gene>
<dbReference type="GO" id="GO:0022857">
    <property type="term" value="F:transmembrane transporter activity"/>
    <property type="evidence" value="ECO:0007669"/>
    <property type="project" value="InterPro"/>
</dbReference>
<feature type="transmembrane region" description="Helical" evidence="6">
    <location>
        <begin position="168"/>
        <end position="189"/>
    </location>
</feature>
<comment type="subcellular location">
    <subcellularLocation>
        <location evidence="1">Cell membrane</location>
        <topology evidence="1">Multi-pass membrane protein</topology>
    </subcellularLocation>
</comment>
<feature type="transmembrane region" description="Helical" evidence="6">
    <location>
        <begin position="41"/>
        <end position="62"/>
    </location>
</feature>
<keyword evidence="4 6" id="KW-1133">Transmembrane helix</keyword>
<evidence type="ECO:0000256" key="2">
    <source>
        <dbReference type="ARBA" id="ARBA00022475"/>
    </source>
</evidence>
<dbReference type="PANTHER" id="PTHR23513:SF19">
    <property type="entry name" value="MAJOR FACILITATOR SUPERFAMILY (MFS) PROFILE DOMAIN-CONTAINING PROTEIN"/>
    <property type="match status" value="1"/>
</dbReference>
<keyword evidence="3 6" id="KW-0812">Transmembrane</keyword>
<feature type="transmembrane region" description="Helical" evidence="6">
    <location>
        <begin position="258"/>
        <end position="279"/>
    </location>
</feature>
<feature type="transmembrane region" description="Helical" evidence="6">
    <location>
        <begin position="99"/>
        <end position="118"/>
    </location>
</feature>
<dbReference type="EMBL" id="CP048852">
    <property type="protein sequence ID" value="QIW82157.1"/>
    <property type="molecule type" value="Genomic_DNA"/>
</dbReference>
<dbReference type="Gene3D" id="1.20.1250.20">
    <property type="entry name" value="MFS general substrate transporter like domains"/>
    <property type="match status" value="1"/>
</dbReference>
<dbReference type="KEGG" id="bteq:G4P54_06035"/>
<protein>
    <submittedName>
        <fullName evidence="7">MFS transporter</fullName>
    </submittedName>
</protein>
<feature type="transmembrane region" description="Helical" evidence="6">
    <location>
        <begin position="369"/>
        <end position="391"/>
    </location>
</feature>
<evidence type="ECO:0000256" key="5">
    <source>
        <dbReference type="ARBA" id="ARBA00023136"/>
    </source>
</evidence>
<evidence type="ECO:0000256" key="3">
    <source>
        <dbReference type="ARBA" id="ARBA00022692"/>
    </source>
</evidence>
<dbReference type="CDD" id="cd06173">
    <property type="entry name" value="MFS_MefA_like"/>
    <property type="match status" value="1"/>
</dbReference>
<feature type="transmembrane region" description="Helical" evidence="6">
    <location>
        <begin position="12"/>
        <end position="35"/>
    </location>
</feature>
<evidence type="ECO:0000313" key="7">
    <source>
        <dbReference type="EMBL" id="QIW82157.1"/>
    </source>
</evidence>
<dbReference type="PANTHER" id="PTHR23513">
    <property type="entry name" value="INTEGRAL MEMBRANE EFFLUX PROTEIN-RELATED"/>
    <property type="match status" value="1"/>
</dbReference>
<name>A0A6H0WRN6_9BACI</name>
<feature type="transmembrane region" description="Helical" evidence="6">
    <location>
        <begin position="227"/>
        <end position="246"/>
    </location>
</feature>
<dbReference type="RefSeq" id="WP_167873833.1">
    <property type="nucleotide sequence ID" value="NZ_CP048852.1"/>
</dbReference>
<sequence length="405" mass="44152">MHFLHNKNVFALLLSQSLQSLAGVLVTIVLMVRVYQMTDSVFLAGLVLSFMSFASIAASFCITPMIRNLGFKKVLALANLLRAVFTILMAYTVSHNGQASFWVTLLFVFCFSFAGAFFQPARFALLPMIVPKEQYVKANGVISLSNQLFLTAGWGLGGLLTYAVPFEFVVGAAICLFVLSGASISMLLVKEKETEGTAETASARSIWKDLMLIPVVRDIAVMDMIEALAGSVWSSAILLAFTSAVLHETEVWWGTFNASYFIGAMIGSVIAIRFSAFFAQNMGYAIMFSSLVMSVLTLLFSFSPFPLLCALACAAMGPFYQVRDICQETILQEVIPEQMRIGIMAAKNAILTPWSGITYSVMGFVADAAGAKTAFLASAALYGMTFLIALAQPKLLHYKRENRVL</sequence>
<accession>A0A6H0WRN6</accession>
<evidence type="ECO:0000256" key="4">
    <source>
        <dbReference type="ARBA" id="ARBA00022989"/>
    </source>
</evidence>
<feature type="transmembrane region" description="Helical" evidence="6">
    <location>
        <begin position="291"/>
        <end position="317"/>
    </location>
</feature>
<keyword evidence="5 6" id="KW-0472">Membrane</keyword>
<feature type="transmembrane region" description="Helical" evidence="6">
    <location>
        <begin position="139"/>
        <end position="162"/>
    </location>
</feature>
<dbReference type="Proteomes" id="UP000501914">
    <property type="component" value="Chromosome"/>
</dbReference>
<dbReference type="SUPFAM" id="SSF103473">
    <property type="entry name" value="MFS general substrate transporter"/>
    <property type="match status" value="1"/>
</dbReference>